<evidence type="ECO:0000313" key="5">
    <source>
        <dbReference type="EMBL" id="RMJ13384.1"/>
    </source>
</evidence>
<feature type="region of interest" description="Disordered" evidence="1">
    <location>
        <begin position="1"/>
        <end position="30"/>
    </location>
</feature>
<keyword evidence="6" id="KW-1185">Reference proteome</keyword>
<dbReference type="OrthoDB" id="4525710at2759"/>
<sequence length="607" mass="69001">MAPSKSEETQEVPQKSGGAVQPPSNESVLTEEDRAEIAFTDKYSSPDVYINGEKDTLWFPWVGPIELKPLRMETRTGTIVVGLRSPVDAWLGKHRHRGTVTAVTVSGNWRYKEYDWVAKPGDYVVENPGTIHTLFVGGGTEIVFTITGSLEFFNDDDSLKNTMDVFAFSKMYYDHCKEKGLKPNDGETMWLINTTTLTLQLFARSEGVKYAILSHTWGGDDEEVTFQDMEDVDLRETKVGWAKIKKTCDLAKNMGLEYAWVDTCCIDKTSSAELSEAINSMFSWYRDSKICFVYLCTRIHEPQLHASGNLLDDELASYRWFQRGWTLQELIAPSHMSFFNEDWEILGTKESLREHLSRITGIDTVVLKSVETLQNINIGKRFSWAAKRETKRVEDIAYCLMGIFGINMPLLYGEGSRAFIRLQEEIARSTNDLTLFAWQQSRKSAGSNWQLSGIFATSPKEFRHCDKLLVPRGKLEAETEFTLTNRGLRFERNFDVKQVVYIASFLSDSDAEIITKNIMVGIYYNSIPRSPIMNTGYMSDPSFRDEPLGVDGFGSGGLRSCMHLRFFAFNLPTKTFLLQNQQKEESVPKRGLNSFEITSLRGVTHLI</sequence>
<evidence type="ECO:0000256" key="1">
    <source>
        <dbReference type="SAM" id="MobiDB-lite"/>
    </source>
</evidence>
<dbReference type="InterPro" id="IPR011051">
    <property type="entry name" value="RmlC_Cupin_sf"/>
</dbReference>
<dbReference type="Pfam" id="PF06985">
    <property type="entry name" value="HET"/>
    <property type="match status" value="1"/>
</dbReference>
<proteinExistence type="predicted"/>
<feature type="domain" description="ChrR-like cupin" evidence="3">
    <location>
        <begin position="54"/>
        <end position="150"/>
    </location>
</feature>
<dbReference type="InterPro" id="IPR058525">
    <property type="entry name" value="DUF8212"/>
</dbReference>
<organism evidence="5 6">
    <name type="scientific">Fusarium kuroshium</name>
    <dbReference type="NCBI Taxonomy" id="2010991"/>
    <lineage>
        <taxon>Eukaryota</taxon>
        <taxon>Fungi</taxon>
        <taxon>Dikarya</taxon>
        <taxon>Ascomycota</taxon>
        <taxon>Pezizomycotina</taxon>
        <taxon>Sordariomycetes</taxon>
        <taxon>Hypocreomycetidae</taxon>
        <taxon>Hypocreales</taxon>
        <taxon>Nectriaceae</taxon>
        <taxon>Fusarium</taxon>
        <taxon>Fusarium solani species complex</taxon>
    </lineage>
</organism>
<comment type="caution">
    <text evidence="5">The sequence shown here is derived from an EMBL/GenBank/DDBJ whole genome shotgun (WGS) entry which is preliminary data.</text>
</comment>
<protein>
    <recommendedName>
        <fullName evidence="7">Heterokaryon incompatibility domain-containing protein</fullName>
    </recommendedName>
</protein>
<dbReference type="InterPro" id="IPR014710">
    <property type="entry name" value="RmlC-like_jellyroll"/>
</dbReference>
<dbReference type="Gene3D" id="2.60.120.10">
    <property type="entry name" value="Jelly Rolls"/>
    <property type="match status" value="1"/>
</dbReference>
<feature type="domain" description="Heterokaryon incompatibility" evidence="2">
    <location>
        <begin position="210"/>
        <end position="297"/>
    </location>
</feature>
<dbReference type="Pfam" id="PF12973">
    <property type="entry name" value="Cupin_7"/>
    <property type="match status" value="1"/>
</dbReference>
<gene>
    <name evidence="5" type="ORF">CDV36_006951</name>
</gene>
<evidence type="ECO:0000313" key="6">
    <source>
        <dbReference type="Proteomes" id="UP000277212"/>
    </source>
</evidence>
<dbReference type="AlphaFoldDB" id="A0A3M2S729"/>
<evidence type="ECO:0000259" key="4">
    <source>
        <dbReference type="Pfam" id="PF26640"/>
    </source>
</evidence>
<reference evidence="5 6" key="1">
    <citation type="submission" date="2017-06" db="EMBL/GenBank/DDBJ databases">
        <title>Comparative genomic analysis of Ambrosia Fusariam Clade fungi.</title>
        <authorList>
            <person name="Stajich J.E."/>
            <person name="Carrillo J."/>
            <person name="Kijimoto T."/>
            <person name="Eskalen A."/>
            <person name="O'Donnell K."/>
            <person name="Kasson M."/>
        </authorList>
    </citation>
    <scope>NUCLEOTIDE SEQUENCE [LARGE SCALE GENOMIC DNA]</scope>
    <source>
        <strain evidence="5">UCR3666</strain>
    </source>
</reference>
<dbReference type="SUPFAM" id="SSF51182">
    <property type="entry name" value="RmlC-like cupins"/>
    <property type="match status" value="1"/>
</dbReference>
<name>A0A3M2S729_9HYPO</name>
<dbReference type="CDD" id="cd20302">
    <property type="entry name" value="cupin_DAD"/>
    <property type="match status" value="1"/>
</dbReference>
<dbReference type="InterPro" id="IPR025979">
    <property type="entry name" value="ChrR-like_cupin_dom"/>
</dbReference>
<dbReference type="EMBL" id="NKUJ01000109">
    <property type="protein sequence ID" value="RMJ13384.1"/>
    <property type="molecule type" value="Genomic_DNA"/>
</dbReference>
<evidence type="ECO:0008006" key="7">
    <source>
        <dbReference type="Google" id="ProtNLM"/>
    </source>
</evidence>
<dbReference type="Pfam" id="PF26640">
    <property type="entry name" value="DUF8212"/>
    <property type="match status" value="1"/>
</dbReference>
<feature type="domain" description="DUF8212" evidence="4">
    <location>
        <begin position="417"/>
        <end position="447"/>
    </location>
</feature>
<dbReference type="STRING" id="2010991.A0A3M2S729"/>
<evidence type="ECO:0000259" key="2">
    <source>
        <dbReference type="Pfam" id="PF06985"/>
    </source>
</evidence>
<evidence type="ECO:0000259" key="3">
    <source>
        <dbReference type="Pfam" id="PF12973"/>
    </source>
</evidence>
<dbReference type="InterPro" id="IPR010730">
    <property type="entry name" value="HET"/>
</dbReference>
<accession>A0A3M2S729</accession>
<dbReference type="PANTHER" id="PTHR10622:SF12">
    <property type="entry name" value="HET DOMAIN-CONTAINING PROTEIN"/>
    <property type="match status" value="1"/>
</dbReference>
<dbReference type="Proteomes" id="UP000277212">
    <property type="component" value="Unassembled WGS sequence"/>
</dbReference>
<dbReference type="PANTHER" id="PTHR10622">
    <property type="entry name" value="HET DOMAIN-CONTAINING PROTEIN"/>
    <property type="match status" value="1"/>
</dbReference>